<dbReference type="PANTHER" id="PTHR10894:SF1">
    <property type="entry name" value="NUCLEOLAR PROTEIN 58"/>
    <property type="match status" value="1"/>
</dbReference>
<dbReference type="PANTHER" id="PTHR10894">
    <property type="entry name" value="NUCLEOLAR PROTEIN 5 NUCLEOLAR PROTEIN NOP5 NOP58"/>
    <property type="match status" value="1"/>
</dbReference>
<dbReference type="SUPFAM" id="SSF89124">
    <property type="entry name" value="Nop domain"/>
    <property type="match status" value="1"/>
</dbReference>
<protein>
    <recommendedName>
        <fullName evidence="2">NOSIC domain-containing protein</fullName>
    </recommendedName>
</protein>
<dbReference type="Gene3D" id="1.10.287.4070">
    <property type="match status" value="1"/>
</dbReference>
<feature type="domain" description="NOSIC" evidence="2">
    <location>
        <begin position="105"/>
        <end position="160"/>
    </location>
</feature>
<dbReference type="SMART" id="SM00931">
    <property type="entry name" value="NOSIC"/>
    <property type="match status" value="1"/>
</dbReference>
<dbReference type="InterPro" id="IPR002687">
    <property type="entry name" value="Nop_dom"/>
</dbReference>
<dbReference type="Proteomes" id="UP000467840">
    <property type="component" value="Chromosome 14"/>
</dbReference>
<accession>A0A6A6M8C0</accession>
<organism evidence="3 4">
    <name type="scientific">Hevea brasiliensis</name>
    <name type="common">Para rubber tree</name>
    <name type="synonym">Siphonia brasiliensis</name>
    <dbReference type="NCBI Taxonomy" id="3981"/>
    <lineage>
        <taxon>Eukaryota</taxon>
        <taxon>Viridiplantae</taxon>
        <taxon>Streptophyta</taxon>
        <taxon>Embryophyta</taxon>
        <taxon>Tracheophyta</taxon>
        <taxon>Spermatophyta</taxon>
        <taxon>Magnoliopsida</taxon>
        <taxon>eudicotyledons</taxon>
        <taxon>Gunneridae</taxon>
        <taxon>Pentapetalae</taxon>
        <taxon>rosids</taxon>
        <taxon>fabids</taxon>
        <taxon>Malpighiales</taxon>
        <taxon>Euphorbiaceae</taxon>
        <taxon>Crotonoideae</taxon>
        <taxon>Micrandreae</taxon>
        <taxon>Hevea</taxon>
    </lineage>
</organism>
<keyword evidence="4" id="KW-1185">Reference proteome</keyword>
<dbReference type="GO" id="GO:0030515">
    <property type="term" value="F:snoRNA binding"/>
    <property type="evidence" value="ECO:0007669"/>
    <property type="project" value="InterPro"/>
</dbReference>
<evidence type="ECO:0000256" key="1">
    <source>
        <dbReference type="ARBA" id="ARBA00009211"/>
    </source>
</evidence>
<evidence type="ECO:0000313" key="4">
    <source>
        <dbReference type="Proteomes" id="UP000467840"/>
    </source>
</evidence>
<dbReference type="GO" id="GO:0032040">
    <property type="term" value="C:small-subunit processome"/>
    <property type="evidence" value="ECO:0007669"/>
    <property type="project" value="InterPro"/>
</dbReference>
<proteinExistence type="inferred from homology"/>
<dbReference type="GO" id="GO:0031428">
    <property type="term" value="C:box C/D methylation guide snoRNP complex"/>
    <property type="evidence" value="ECO:0007669"/>
    <property type="project" value="InterPro"/>
</dbReference>
<dbReference type="InterPro" id="IPR012976">
    <property type="entry name" value="NOSIC"/>
</dbReference>
<reference evidence="3 4" key="1">
    <citation type="journal article" date="2020" name="Mol. Plant">
        <title>The Chromosome-Based Rubber Tree Genome Provides New Insights into Spurge Genome Evolution and Rubber Biosynthesis.</title>
        <authorList>
            <person name="Liu J."/>
            <person name="Shi C."/>
            <person name="Shi C.C."/>
            <person name="Li W."/>
            <person name="Zhang Q.J."/>
            <person name="Zhang Y."/>
            <person name="Li K."/>
            <person name="Lu H.F."/>
            <person name="Shi C."/>
            <person name="Zhu S.T."/>
            <person name="Xiao Z.Y."/>
            <person name="Nan H."/>
            <person name="Yue Y."/>
            <person name="Zhu X.G."/>
            <person name="Wu Y."/>
            <person name="Hong X.N."/>
            <person name="Fan G.Y."/>
            <person name="Tong Y."/>
            <person name="Zhang D."/>
            <person name="Mao C.L."/>
            <person name="Liu Y.L."/>
            <person name="Hao S.J."/>
            <person name="Liu W.Q."/>
            <person name="Lv M.Q."/>
            <person name="Zhang H.B."/>
            <person name="Liu Y."/>
            <person name="Hu-Tang G.R."/>
            <person name="Wang J.P."/>
            <person name="Wang J.H."/>
            <person name="Sun Y.H."/>
            <person name="Ni S.B."/>
            <person name="Chen W.B."/>
            <person name="Zhang X.C."/>
            <person name="Jiao Y.N."/>
            <person name="Eichler E.E."/>
            <person name="Li G.H."/>
            <person name="Liu X."/>
            <person name="Gao L.Z."/>
        </authorList>
    </citation>
    <scope>NUCLEOTIDE SEQUENCE [LARGE SCALE GENOMIC DNA]</scope>
    <source>
        <strain evidence="4">cv. GT1</strain>
        <tissue evidence="3">Leaf</tissue>
    </source>
</reference>
<dbReference type="AlphaFoldDB" id="A0A6A6M8C0"/>
<dbReference type="EMBL" id="JAAGAX010000006">
    <property type="protein sequence ID" value="KAF2309514.1"/>
    <property type="molecule type" value="Genomic_DNA"/>
</dbReference>
<sequence>MAKNTHSHDWEKRVAVIMQELESRQEGVAKSKVLNEIKNLIAGLSLQNIELAGKGTEEVNKNVNEGLGESHQPWGPIAKLEFPKFSGEGLESWLLHTEYFFGVINVANTDRRLVCLRTPDKELSTYAMRVREWYGWHFPELAKIIQDNILYSKAVKLMGSRDNAIKLDFSEAGF</sequence>
<dbReference type="InterPro" id="IPR045056">
    <property type="entry name" value="Nop56/Nop58"/>
</dbReference>
<evidence type="ECO:0000259" key="2">
    <source>
        <dbReference type="SMART" id="SM00931"/>
    </source>
</evidence>
<evidence type="ECO:0000313" key="3">
    <source>
        <dbReference type="EMBL" id="KAF2309514.1"/>
    </source>
</evidence>
<comment type="caution">
    <text evidence="3">The sequence shown here is derived from an EMBL/GenBank/DDBJ whole genome shotgun (WGS) entry which is preliminary data.</text>
</comment>
<dbReference type="InterPro" id="IPR036070">
    <property type="entry name" value="Nop_dom_sf"/>
</dbReference>
<name>A0A6A6M8C0_HEVBR</name>
<dbReference type="Pfam" id="PF01798">
    <property type="entry name" value="Nop"/>
    <property type="match status" value="1"/>
</dbReference>
<gene>
    <name evidence="3" type="ORF">GH714_003493</name>
</gene>
<comment type="similarity">
    <text evidence="1">Belongs to the NOP5/NOP56 family.</text>
</comment>